<keyword evidence="8 10" id="KW-0460">Magnesium</keyword>
<organism evidence="14 15">
    <name type="scientific">Abyssobacteria bacterium (strain SURF_5)</name>
    <dbReference type="NCBI Taxonomy" id="2093360"/>
    <lineage>
        <taxon>Bacteria</taxon>
        <taxon>Pseudomonadati</taxon>
        <taxon>Candidatus Hydrogenedentota</taxon>
        <taxon>Candidatus Abyssobacteria</taxon>
    </lineage>
</organism>
<dbReference type="Proteomes" id="UP000265882">
    <property type="component" value="Unassembled WGS sequence"/>
</dbReference>
<evidence type="ECO:0000256" key="4">
    <source>
        <dbReference type="ARBA" id="ARBA00022679"/>
    </source>
</evidence>
<dbReference type="Gene3D" id="3.40.50.300">
    <property type="entry name" value="P-loop containing nucleotide triphosphate hydrolases"/>
    <property type="match status" value="1"/>
</dbReference>
<evidence type="ECO:0000256" key="12">
    <source>
        <dbReference type="RuleBase" id="RU003784"/>
    </source>
</evidence>
<feature type="binding site" evidence="10">
    <location>
        <begin position="11"/>
        <end position="16"/>
    </location>
    <ligand>
        <name>substrate</name>
    </ligand>
</feature>
<evidence type="ECO:0000256" key="5">
    <source>
        <dbReference type="ARBA" id="ARBA00022694"/>
    </source>
</evidence>
<evidence type="ECO:0000256" key="13">
    <source>
        <dbReference type="RuleBase" id="RU003785"/>
    </source>
</evidence>
<comment type="function">
    <text evidence="2 10 12">Catalyzes the transfer of a dimethylallyl group onto the adenine at position 37 in tRNAs that read codons beginning with uridine, leading to the formation of N6-(dimethylallyl)adenosine (i(6)A).</text>
</comment>
<feature type="region of interest" description="Interaction with substrate tRNA" evidence="10">
    <location>
        <begin position="34"/>
        <end position="37"/>
    </location>
</feature>
<name>A0A3A4N0L2_ABYX5</name>
<dbReference type="GO" id="GO:0005524">
    <property type="term" value="F:ATP binding"/>
    <property type="evidence" value="ECO:0007669"/>
    <property type="project" value="UniProtKB-UniRule"/>
</dbReference>
<dbReference type="HAMAP" id="MF_00185">
    <property type="entry name" value="IPP_trans"/>
    <property type="match status" value="1"/>
</dbReference>
<accession>A0A3A4N0L2</accession>
<keyword evidence="6 10" id="KW-0547">Nucleotide-binding</keyword>
<comment type="catalytic activity">
    <reaction evidence="9 10 11">
        <text>adenosine(37) in tRNA + dimethylallyl diphosphate = N(6)-dimethylallyladenosine(37) in tRNA + diphosphate</text>
        <dbReference type="Rhea" id="RHEA:26482"/>
        <dbReference type="Rhea" id="RHEA-COMP:10162"/>
        <dbReference type="Rhea" id="RHEA-COMP:10375"/>
        <dbReference type="ChEBI" id="CHEBI:33019"/>
        <dbReference type="ChEBI" id="CHEBI:57623"/>
        <dbReference type="ChEBI" id="CHEBI:74411"/>
        <dbReference type="ChEBI" id="CHEBI:74415"/>
        <dbReference type="EC" id="2.5.1.75"/>
    </reaction>
</comment>
<dbReference type="InterPro" id="IPR027417">
    <property type="entry name" value="P-loop_NTPase"/>
</dbReference>
<dbReference type="PANTHER" id="PTHR11088">
    <property type="entry name" value="TRNA DIMETHYLALLYLTRANSFERASE"/>
    <property type="match status" value="1"/>
</dbReference>
<keyword evidence="7 10" id="KW-0067">ATP-binding</keyword>
<comment type="caution">
    <text evidence="10">Lacks conserved residue(s) required for the propagation of feature annotation.</text>
</comment>
<feature type="binding site" evidence="10">
    <location>
        <begin position="9"/>
        <end position="16"/>
    </location>
    <ligand>
        <name>ATP</name>
        <dbReference type="ChEBI" id="CHEBI:30616"/>
    </ligand>
</feature>
<dbReference type="EC" id="2.5.1.75" evidence="10"/>
<dbReference type="InterPro" id="IPR018022">
    <property type="entry name" value="IPT"/>
</dbReference>
<reference evidence="14 15" key="1">
    <citation type="journal article" date="2017" name="ISME J.">
        <title>Energy and carbon metabolisms in a deep terrestrial subsurface fluid microbial community.</title>
        <authorList>
            <person name="Momper L."/>
            <person name="Jungbluth S.P."/>
            <person name="Lee M.D."/>
            <person name="Amend J.P."/>
        </authorList>
    </citation>
    <scope>NUCLEOTIDE SEQUENCE [LARGE SCALE GENOMIC DNA]</scope>
    <source>
        <strain evidence="14">SURF_5</strain>
    </source>
</reference>
<sequence>MPDLLVVCGPTAAGKTLIGARLAELLNGEVISADSMQVYRELDIGADKPPPDLRARVPHHMVDVVSISEPYSAARYEREAGAIVDRLLAENKLPVVVGGSGLYIRILLKGIFPAPPASASVRTRLKREAEERGVAILYERLQSVDAEYAHVAAPTDLRRIVRALEVFELTGLPFSEWHHRHKAVQQPRDAFMLGLSRPRQDLYRRIEKRIDEMIERGLVAEVSRLLEQGYGESLRRLRPLGYVELIDYLENRASLEEAIDLIKRNSRRYAKRQMTWFRKENVVWVEIDPNDDLNKIIEKAIPLLPEAFRRSGTGAS</sequence>
<protein>
    <recommendedName>
        <fullName evidence="10">tRNA dimethylallyltransferase</fullName>
        <ecNumber evidence="10">2.5.1.75</ecNumber>
    </recommendedName>
    <alternativeName>
        <fullName evidence="10">Dimethylallyl diphosphate:tRNA dimethylallyltransferase</fullName>
        <shortName evidence="10">DMAPP:tRNA dimethylallyltransferase</shortName>
        <shortName evidence="10">DMATase</shortName>
    </alternativeName>
    <alternativeName>
        <fullName evidence="10">Isopentenyl-diphosphate:tRNA isopentenyltransferase</fullName>
        <shortName evidence="10">IPP transferase</shortName>
        <shortName evidence="10">IPPT</shortName>
        <shortName evidence="10">IPTase</shortName>
    </alternativeName>
</protein>
<proteinExistence type="inferred from homology"/>
<dbReference type="FunFam" id="1.10.20.140:FF:000001">
    <property type="entry name" value="tRNA dimethylallyltransferase"/>
    <property type="match status" value="1"/>
</dbReference>
<comment type="cofactor">
    <cofactor evidence="1 10">
        <name>Mg(2+)</name>
        <dbReference type="ChEBI" id="CHEBI:18420"/>
    </cofactor>
</comment>
<dbReference type="SUPFAM" id="SSF52540">
    <property type="entry name" value="P-loop containing nucleoside triphosphate hydrolases"/>
    <property type="match status" value="2"/>
</dbReference>
<comment type="caution">
    <text evidence="14">The sequence shown here is derived from an EMBL/GenBank/DDBJ whole genome shotgun (WGS) entry which is preliminary data.</text>
</comment>
<keyword evidence="4 10" id="KW-0808">Transferase</keyword>
<keyword evidence="5 10" id="KW-0819">tRNA processing</keyword>
<dbReference type="AlphaFoldDB" id="A0A3A4N0L2"/>
<feature type="site" description="Interaction with substrate tRNA" evidence="10">
    <location>
        <position position="100"/>
    </location>
</feature>
<evidence type="ECO:0000313" key="14">
    <source>
        <dbReference type="EMBL" id="RJP15628.1"/>
    </source>
</evidence>
<feature type="site" description="Interaction with substrate tRNA" evidence="10">
    <location>
        <position position="122"/>
    </location>
</feature>
<comment type="subunit">
    <text evidence="10">Monomer.</text>
</comment>
<evidence type="ECO:0000256" key="10">
    <source>
        <dbReference type="HAMAP-Rule" id="MF_00185"/>
    </source>
</evidence>
<dbReference type="EMBL" id="QZKU01000133">
    <property type="protein sequence ID" value="RJP15628.1"/>
    <property type="molecule type" value="Genomic_DNA"/>
</dbReference>
<evidence type="ECO:0000256" key="8">
    <source>
        <dbReference type="ARBA" id="ARBA00022842"/>
    </source>
</evidence>
<dbReference type="NCBIfam" id="TIGR00174">
    <property type="entry name" value="miaA"/>
    <property type="match status" value="1"/>
</dbReference>
<evidence type="ECO:0000256" key="7">
    <source>
        <dbReference type="ARBA" id="ARBA00022840"/>
    </source>
</evidence>
<evidence type="ECO:0000313" key="15">
    <source>
        <dbReference type="Proteomes" id="UP000265882"/>
    </source>
</evidence>
<comment type="similarity">
    <text evidence="3 10 13">Belongs to the IPP transferase family.</text>
</comment>
<evidence type="ECO:0000256" key="3">
    <source>
        <dbReference type="ARBA" id="ARBA00005842"/>
    </source>
</evidence>
<evidence type="ECO:0000256" key="11">
    <source>
        <dbReference type="RuleBase" id="RU003783"/>
    </source>
</evidence>
<evidence type="ECO:0000256" key="2">
    <source>
        <dbReference type="ARBA" id="ARBA00003213"/>
    </source>
</evidence>
<gene>
    <name evidence="10 14" type="primary">miaA</name>
    <name evidence="14" type="ORF">C4520_20010</name>
</gene>
<dbReference type="PANTHER" id="PTHR11088:SF60">
    <property type="entry name" value="TRNA DIMETHYLALLYLTRANSFERASE"/>
    <property type="match status" value="1"/>
</dbReference>
<dbReference type="InterPro" id="IPR039657">
    <property type="entry name" value="Dimethylallyltransferase"/>
</dbReference>
<dbReference type="Pfam" id="PF01715">
    <property type="entry name" value="IPPT"/>
    <property type="match status" value="1"/>
</dbReference>
<dbReference type="Gene3D" id="1.10.20.140">
    <property type="match status" value="1"/>
</dbReference>
<dbReference type="GO" id="GO:0006400">
    <property type="term" value="P:tRNA modification"/>
    <property type="evidence" value="ECO:0007669"/>
    <property type="project" value="TreeGrafter"/>
</dbReference>
<evidence type="ECO:0000256" key="9">
    <source>
        <dbReference type="ARBA" id="ARBA00049563"/>
    </source>
</evidence>
<evidence type="ECO:0000256" key="1">
    <source>
        <dbReference type="ARBA" id="ARBA00001946"/>
    </source>
</evidence>
<dbReference type="GO" id="GO:0052381">
    <property type="term" value="F:tRNA dimethylallyltransferase activity"/>
    <property type="evidence" value="ECO:0007669"/>
    <property type="project" value="UniProtKB-UniRule"/>
</dbReference>
<evidence type="ECO:0000256" key="6">
    <source>
        <dbReference type="ARBA" id="ARBA00022741"/>
    </source>
</evidence>